<reference evidence="1 2" key="1">
    <citation type="submission" date="2018-06" db="EMBL/GenBank/DDBJ databases">
        <title>Extensive metabolic versatility and redundancy in microbially diverse, dynamic hydrothermal sediments.</title>
        <authorList>
            <person name="Dombrowski N."/>
            <person name="Teske A."/>
            <person name="Baker B.J."/>
        </authorList>
    </citation>
    <scope>NUCLEOTIDE SEQUENCE [LARGE SCALE GENOMIC DNA]</scope>
    <source>
        <strain evidence="1">B3_G15</strain>
    </source>
</reference>
<dbReference type="Proteomes" id="UP000280417">
    <property type="component" value="Unassembled WGS sequence"/>
</dbReference>
<name>A0A662DCJ6_UNCAE</name>
<accession>A0A662DCJ6</accession>
<dbReference type="EMBL" id="QMQA01000214">
    <property type="protein sequence ID" value="RLE11852.1"/>
    <property type="molecule type" value="Genomic_DNA"/>
</dbReference>
<dbReference type="InterPro" id="IPR005368">
    <property type="entry name" value="UPF0175"/>
</dbReference>
<sequence>MSKIKTVLEIPEDAYLALSASGYSKEKIARDAKELLAGRLFKIGILSLGKAAELAEMSLGQFIDFLDTLEIPVISYDDEELNNEFKTVKDLTEKNEG</sequence>
<evidence type="ECO:0000313" key="1">
    <source>
        <dbReference type="EMBL" id="RLE11852.1"/>
    </source>
</evidence>
<proteinExistence type="predicted"/>
<organism evidence="1 2">
    <name type="scientific">Aerophobetes bacterium</name>
    <dbReference type="NCBI Taxonomy" id="2030807"/>
    <lineage>
        <taxon>Bacteria</taxon>
        <taxon>Candidatus Aerophobota</taxon>
    </lineage>
</organism>
<dbReference type="AlphaFoldDB" id="A0A662DCJ6"/>
<gene>
    <name evidence="1" type="ORF">DRJ04_07245</name>
</gene>
<comment type="caution">
    <text evidence="1">The sequence shown here is derived from an EMBL/GenBank/DDBJ whole genome shotgun (WGS) entry which is preliminary data.</text>
</comment>
<evidence type="ECO:0000313" key="2">
    <source>
        <dbReference type="Proteomes" id="UP000280417"/>
    </source>
</evidence>
<protein>
    <submittedName>
        <fullName evidence="1">UPF0175 family protein</fullName>
    </submittedName>
</protein>
<dbReference type="Pfam" id="PF03683">
    <property type="entry name" value="UPF0175"/>
    <property type="match status" value="1"/>
</dbReference>